<evidence type="ECO:0000313" key="20">
    <source>
        <dbReference type="EMBL" id="APF47425.1"/>
    </source>
</evidence>
<evidence type="ECO:0000256" key="11">
    <source>
        <dbReference type="ARBA" id="ARBA00022989"/>
    </source>
</evidence>
<gene>
    <name evidence="20" type="primary">ND4</name>
</gene>
<keyword evidence="15 17" id="KW-0472">Membrane</keyword>
<evidence type="ECO:0000256" key="9">
    <source>
        <dbReference type="ARBA" id="ARBA00022967"/>
    </source>
</evidence>
<keyword evidence="9" id="KW-1278">Translocase</keyword>
<evidence type="ECO:0000259" key="19">
    <source>
        <dbReference type="Pfam" id="PF01059"/>
    </source>
</evidence>
<evidence type="ECO:0000256" key="7">
    <source>
        <dbReference type="ARBA" id="ARBA00022660"/>
    </source>
</evidence>
<keyword evidence="11 17" id="KW-1133">Transmembrane helix</keyword>
<dbReference type="Pfam" id="PF00361">
    <property type="entry name" value="Proton_antipo_M"/>
    <property type="match status" value="1"/>
</dbReference>
<evidence type="ECO:0000256" key="1">
    <source>
        <dbReference type="ARBA" id="ARBA00003257"/>
    </source>
</evidence>
<reference evidence="20" key="1">
    <citation type="submission" date="2015-06" db="EMBL/GenBank/DDBJ databases">
        <title>Microgaster campestris mitochondrion, partial genome.</title>
        <authorList>
            <person name="Song S.N."/>
            <person name="Chen X.X."/>
        </authorList>
    </citation>
    <scope>NUCLEOTIDE SEQUENCE</scope>
</reference>
<dbReference type="GO" id="GO:0015990">
    <property type="term" value="P:electron transport coupled proton transport"/>
    <property type="evidence" value="ECO:0007669"/>
    <property type="project" value="TreeGrafter"/>
</dbReference>
<evidence type="ECO:0000256" key="17">
    <source>
        <dbReference type="RuleBase" id="RU003297"/>
    </source>
</evidence>
<keyword evidence="6 17" id="KW-0813">Transport</keyword>
<feature type="transmembrane region" description="Helical" evidence="17">
    <location>
        <begin position="278"/>
        <end position="297"/>
    </location>
</feature>
<dbReference type="EMBL" id="KT215844">
    <property type="protein sequence ID" value="APF47425.1"/>
    <property type="molecule type" value="Genomic_DNA"/>
</dbReference>
<evidence type="ECO:0000256" key="16">
    <source>
        <dbReference type="ARBA" id="ARBA00049551"/>
    </source>
</evidence>
<dbReference type="PRINTS" id="PR01437">
    <property type="entry name" value="NUOXDRDTASE4"/>
</dbReference>
<dbReference type="EC" id="7.1.1.2" evidence="4 17"/>
<comment type="subcellular location">
    <subcellularLocation>
        <location evidence="2 17">Mitochondrion membrane</location>
        <topology evidence="2 17">Multi-pass membrane protein</topology>
    </subcellularLocation>
</comment>
<feature type="transmembrane region" description="Helical" evidence="17">
    <location>
        <begin position="57"/>
        <end position="76"/>
    </location>
</feature>
<evidence type="ECO:0000256" key="13">
    <source>
        <dbReference type="ARBA" id="ARBA00023075"/>
    </source>
</evidence>
<feature type="transmembrane region" description="Helical" evidence="17">
    <location>
        <begin position="383"/>
        <end position="407"/>
    </location>
</feature>
<feature type="transmembrane region" description="Helical" evidence="17">
    <location>
        <begin position="190"/>
        <end position="210"/>
    </location>
</feature>
<dbReference type="GO" id="GO:0003954">
    <property type="term" value="F:NADH dehydrogenase activity"/>
    <property type="evidence" value="ECO:0007669"/>
    <property type="project" value="TreeGrafter"/>
</dbReference>
<comment type="catalytic activity">
    <reaction evidence="16 17">
        <text>a ubiquinone + NADH + 5 H(+)(in) = a ubiquinol + NAD(+) + 4 H(+)(out)</text>
        <dbReference type="Rhea" id="RHEA:29091"/>
        <dbReference type="Rhea" id="RHEA-COMP:9565"/>
        <dbReference type="Rhea" id="RHEA-COMP:9566"/>
        <dbReference type="ChEBI" id="CHEBI:15378"/>
        <dbReference type="ChEBI" id="CHEBI:16389"/>
        <dbReference type="ChEBI" id="CHEBI:17976"/>
        <dbReference type="ChEBI" id="CHEBI:57540"/>
        <dbReference type="ChEBI" id="CHEBI:57945"/>
        <dbReference type="EC" id="7.1.1.2"/>
    </reaction>
</comment>
<dbReference type="PANTHER" id="PTHR43507">
    <property type="entry name" value="NADH-UBIQUINONE OXIDOREDUCTASE CHAIN 4"/>
    <property type="match status" value="1"/>
</dbReference>
<name>A0A6F8ANN5_9HYME</name>
<evidence type="ECO:0000256" key="8">
    <source>
        <dbReference type="ARBA" id="ARBA00022692"/>
    </source>
</evidence>
<dbReference type="GO" id="GO:0048039">
    <property type="term" value="F:ubiquinone binding"/>
    <property type="evidence" value="ECO:0007669"/>
    <property type="project" value="TreeGrafter"/>
</dbReference>
<geneLocation type="mitochondrion" evidence="20"/>
<feature type="transmembrane region" description="Helical" evidence="17">
    <location>
        <begin position="21"/>
        <end position="37"/>
    </location>
</feature>
<evidence type="ECO:0000256" key="3">
    <source>
        <dbReference type="ARBA" id="ARBA00009025"/>
    </source>
</evidence>
<feature type="transmembrane region" description="Helical" evidence="17">
    <location>
        <begin position="303"/>
        <end position="324"/>
    </location>
</feature>
<evidence type="ECO:0000256" key="2">
    <source>
        <dbReference type="ARBA" id="ARBA00004225"/>
    </source>
</evidence>
<sequence>MLKLIFLMIFMNLLKKHKYMIFLNHLILMILMFMFMMKMNLNNFFFNNIYYNFSYDFISYNLILLSFWIIILSQLANFKFLKNKFNMYFNFILNNLLILLMMCFLSMNLLMFYIFFESSIIPILLLIMGWGLQIDRLQASMYMLLYTLFGSLPLLMMLMLIYKNFNSLTFILLNLKLNIFYNNLNNFTSFIMMILAFLIKMPIYFLHLWLPKAHVEAPISGSMILAGIMLKLGSYGMIRMILFLKYMFIKFNIFIINISLIGGIYASMLCLNMNDYKIIVAYSSIVHMSSLMSSMLTMNYWGYLGSFIMMISHGLCSSALFFLVNLNYERTHSRSTNINKGLINILPSISMWWFLICIINMSAPPSMNLISEIMIFNSMINWSNFMMLYLFILTLFSSCYTIFIYSFSQHGKLILNLFNFKMINCLEYLIIMMHWLPLNLIILNLNLLFYLINSPNINFLN</sequence>
<keyword evidence="12 17" id="KW-0520">NAD</keyword>
<feature type="transmembrane region" description="Helical" evidence="17">
    <location>
        <begin position="248"/>
        <end position="271"/>
    </location>
</feature>
<evidence type="ECO:0000259" key="18">
    <source>
        <dbReference type="Pfam" id="PF00361"/>
    </source>
</evidence>
<dbReference type="GO" id="GO:0042773">
    <property type="term" value="P:ATP synthesis coupled electron transport"/>
    <property type="evidence" value="ECO:0007669"/>
    <property type="project" value="InterPro"/>
</dbReference>
<feature type="domain" description="NADH:quinone oxidoreductase/Mrp antiporter transmembrane" evidence="18">
    <location>
        <begin position="106"/>
        <end position="396"/>
    </location>
</feature>
<evidence type="ECO:0000256" key="5">
    <source>
        <dbReference type="ARBA" id="ARBA00021006"/>
    </source>
</evidence>
<comment type="function">
    <text evidence="1">Core subunit of the mitochondrial membrane respiratory chain NADH dehydrogenase (Complex I) that is believed to belong to the minimal assembly required for catalysis. Complex I functions in the transfer of electrons from NADH to the respiratory chain. The immediate electron acceptor for the enzyme is believed to be ubiquinone.</text>
</comment>
<dbReference type="PANTHER" id="PTHR43507:SF20">
    <property type="entry name" value="NADH-UBIQUINONE OXIDOREDUCTASE CHAIN 4"/>
    <property type="match status" value="1"/>
</dbReference>
<feature type="transmembrane region" description="Helical" evidence="17">
    <location>
        <begin position="88"/>
        <end position="107"/>
    </location>
</feature>
<keyword evidence="13 17" id="KW-0830">Ubiquinone</keyword>
<evidence type="ECO:0000256" key="12">
    <source>
        <dbReference type="ARBA" id="ARBA00023027"/>
    </source>
</evidence>
<dbReference type="Pfam" id="PF01059">
    <property type="entry name" value="Oxidored_q5_N"/>
    <property type="match status" value="1"/>
</dbReference>
<comment type="function">
    <text evidence="17">Core subunit of the mitochondrial membrane respiratory chain NADH dehydrogenase (Complex I) which catalyzes electron transfer from NADH through the respiratory chain, using ubiquinone as an electron acceptor. Essential for the catalytic activity and assembly of complex I.</text>
</comment>
<feature type="transmembrane region" description="Helical" evidence="17">
    <location>
        <begin position="222"/>
        <end position="242"/>
    </location>
</feature>
<feature type="transmembrane region" description="Helical" evidence="17">
    <location>
        <begin position="345"/>
        <end position="363"/>
    </location>
</feature>
<evidence type="ECO:0000256" key="10">
    <source>
        <dbReference type="ARBA" id="ARBA00022982"/>
    </source>
</evidence>
<protein>
    <recommendedName>
        <fullName evidence="5 17">NADH-ubiquinone oxidoreductase chain 4</fullName>
        <ecNumber evidence="4 17">7.1.1.2</ecNumber>
    </recommendedName>
</protein>
<accession>A0A6F8ANN5</accession>
<keyword evidence="10 17" id="KW-0249">Electron transport</keyword>
<dbReference type="AlphaFoldDB" id="A0A6F8ANN5"/>
<evidence type="ECO:0000256" key="14">
    <source>
        <dbReference type="ARBA" id="ARBA00023128"/>
    </source>
</evidence>
<feature type="transmembrane region" description="Helical" evidence="17">
    <location>
        <begin position="113"/>
        <end position="132"/>
    </location>
</feature>
<organism evidence="20">
    <name type="scientific">Microgaster campestris</name>
    <dbReference type="NCBI Taxonomy" id="1911504"/>
    <lineage>
        <taxon>Eukaryota</taxon>
        <taxon>Metazoa</taxon>
        <taxon>Ecdysozoa</taxon>
        <taxon>Arthropoda</taxon>
        <taxon>Hexapoda</taxon>
        <taxon>Insecta</taxon>
        <taxon>Pterygota</taxon>
        <taxon>Neoptera</taxon>
        <taxon>Endopterygota</taxon>
        <taxon>Hymenoptera</taxon>
        <taxon>Apocrita</taxon>
        <taxon>Ichneumonoidea</taxon>
        <taxon>Braconidae</taxon>
        <taxon>Microgastrinae</taxon>
        <taxon>Microgaster</taxon>
    </lineage>
</organism>
<keyword evidence="7 17" id="KW-0679">Respiratory chain</keyword>
<evidence type="ECO:0000256" key="6">
    <source>
        <dbReference type="ARBA" id="ARBA00022448"/>
    </source>
</evidence>
<evidence type="ECO:0000256" key="15">
    <source>
        <dbReference type="ARBA" id="ARBA00023136"/>
    </source>
</evidence>
<keyword evidence="8 17" id="KW-0812">Transmembrane</keyword>
<dbReference type="InterPro" id="IPR003918">
    <property type="entry name" value="NADH_UbQ_OxRdtase"/>
</dbReference>
<feature type="domain" description="NADH:ubiquinone oxidoreductase chain 4 N-terminal" evidence="19">
    <location>
        <begin position="1"/>
        <end position="102"/>
    </location>
</feature>
<feature type="transmembrane region" description="Helical" evidence="17">
    <location>
        <begin position="428"/>
        <end position="452"/>
    </location>
</feature>
<dbReference type="GO" id="GO:0008137">
    <property type="term" value="F:NADH dehydrogenase (ubiquinone) activity"/>
    <property type="evidence" value="ECO:0007669"/>
    <property type="project" value="UniProtKB-UniRule"/>
</dbReference>
<dbReference type="GO" id="GO:0031966">
    <property type="term" value="C:mitochondrial membrane"/>
    <property type="evidence" value="ECO:0007669"/>
    <property type="project" value="UniProtKB-SubCell"/>
</dbReference>
<comment type="similarity">
    <text evidence="3 17">Belongs to the complex I subunit 4 family.</text>
</comment>
<keyword evidence="14 17" id="KW-0496">Mitochondrion</keyword>
<dbReference type="InterPro" id="IPR000260">
    <property type="entry name" value="NADH4_N"/>
</dbReference>
<proteinExistence type="inferred from homology"/>
<feature type="transmembrane region" description="Helical" evidence="17">
    <location>
        <begin position="144"/>
        <end position="162"/>
    </location>
</feature>
<evidence type="ECO:0000256" key="4">
    <source>
        <dbReference type="ARBA" id="ARBA00012944"/>
    </source>
</evidence>
<dbReference type="InterPro" id="IPR001750">
    <property type="entry name" value="ND/Mrp_TM"/>
</dbReference>